<organism evidence="1 2">
    <name type="scientific">Gossypium darwinii</name>
    <name type="common">Darwin's cotton</name>
    <name type="synonym">Gossypium barbadense var. darwinii</name>
    <dbReference type="NCBI Taxonomy" id="34276"/>
    <lineage>
        <taxon>Eukaryota</taxon>
        <taxon>Viridiplantae</taxon>
        <taxon>Streptophyta</taxon>
        <taxon>Embryophyta</taxon>
        <taxon>Tracheophyta</taxon>
        <taxon>Spermatophyta</taxon>
        <taxon>Magnoliopsida</taxon>
        <taxon>eudicotyledons</taxon>
        <taxon>Gunneridae</taxon>
        <taxon>Pentapetalae</taxon>
        <taxon>rosids</taxon>
        <taxon>malvids</taxon>
        <taxon>Malvales</taxon>
        <taxon>Malvaceae</taxon>
        <taxon>Malvoideae</taxon>
        <taxon>Gossypium</taxon>
    </lineage>
</organism>
<proteinExistence type="predicted"/>
<evidence type="ECO:0000313" key="1">
    <source>
        <dbReference type="EMBL" id="TYG64188.1"/>
    </source>
</evidence>
<keyword evidence="2" id="KW-1185">Reference proteome</keyword>
<name>A0A5D2C670_GOSDA</name>
<accession>A0A5D2C670</accession>
<evidence type="ECO:0000313" key="2">
    <source>
        <dbReference type="Proteomes" id="UP000323506"/>
    </source>
</evidence>
<dbReference type="Proteomes" id="UP000323506">
    <property type="component" value="Chromosome D06"/>
</dbReference>
<dbReference type="EMBL" id="CM017706">
    <property type="protein sequence ID" value="TYG64188.1"/>
    <property type="molecule type" value="Genomic_DNA"/>
</dbReference>
<sequence>MVEKTPNLYPLQPLLKLHRPVLELVDSWVKFFLGNVNCLQPKQSQMTIKLKILVKSDSTGQLVAFKYCISSLHSFHLRLIS</sequence>
<protein>
    <submittedName>
        <fullName evidence="1">Uncharacterized protein</fullName>
    </submittedName>
</protein>
<dbReference type="AlphaFoldDB" id="A0A5D2C670"/>
<reference evidence="1 2" key="1">
    <citation type="submission" date="2019-06" db="EMBL/GenBank/DDBJ databases">
        <title>WGS assembly of Gossypium darwinii.</title>
        <authorList>
            <person name="Chen Z.J."/>
            <person name="Sreedasyam A."/>
            <person name="Ando A."/>
            <person name="Song Q."/>
            <person name="De L."/>
            <person name="Hulse-Kemp A."/>
            <person name="Ding M."/>
            <person name="Ye W."/>
            <person name="Kirkbride R."/>
            <person name="Jenkins J."/>
            <person name="Plott C."/>
            <person name="Lovell J."/>
            <person name="Lin Y.-M."/>
            <person name="Vaughn R."/>
            <person name="Liu B."/>
            <person name="Li W."/>
            <person name="Simpson S."/>
            <person name="Scheffler B."/>
            <person name="Saski C."/>
            <person name="Grover C."/>
            <person name="Hu G."/>
            <person name="Conover J."/>
            <person name="Carlson J."/>
            <person name="Shu S."/>
            <person name="Boston L."/>
            <person name="Williams M."/>
            <person name="Peterson D."/>
            <person name="Mcgee K."/>
            <person name="Jones D."/>
            <person name="Wendel J."/>
            <person name="Stelly D."/>
            <person name="Grimwood J."/>
            <person name="Schmutz J."/>
        </authorList>
    </citation>
    <scope>NUCLEOTIDE SEQUENCE [LARGE SCALE GENOMIC DNA]</scope>
    <source>
        <strain evidence="1">1808015.09</strain>
    </source>
</reference>
<gene>
    <name evidence="1" type="ORF">ES288_D06G088600v1</name>
</gene>